<feature type="domain" description="GGDEF" evidence="4">
    <location>
        <begin position="216"/>
        <end position="348"/>
    </location>
</feature>
<dbReference type="CDD" id="cd01948">
    <property type="entry name" value="EAL"/>
    <property type="match status" value="1"/>
</dbReference>
<evidence type="ECO:0000256" key="1">
    <source>
        <dbReference type="PROSITE-ProRule" id="PRU00169"/>
    </source>
</evidence>
<dbReference type="InterPro" id="IPR011006">
    <property type="entry name" value="CheY-like_superfamily"/>
</dbReference>
<dbReference type="AlphaFoldDB" id="A0A6I6MXD6"/>
<dbReference type="NCBIfam" id="TIGR00254">
    <property type="entry name" value="GGDEF"/>
    <property type="match status" value="1"/>
</dbReference>
<dbReference type="RefSeq" id="WP_158766680.1">
    <property type="nucleotide sequence ID" value="NZ_CP047045.1"/>
</dbReference>
<dbReference type="InterPro" id="IPR001633">
    <property type="entry name" value="EAL_dom"/>
</dbReference>
<dbReference type="Pfam" id="PF00072">
    <property type="entry name" value="Response_reg"/>
    <property type="match status" value="1"/>
</dbReference>
<evidence type="ECO:0000313" key="6">
    <source>
        <dbReference type="Proteomes" id="UP000431269"/>
    </source>
</evidence>
<dbReference type="InterPro" id="IPR035919">
    <property type="entry name" value="EAL_sf"/>
</dbReference>
<sequence length="608" mass="66553">MSPAQGDDGASASTRLGRILLVDDQSQNRDMLGRRLERRGYEVVLRESAIDIEDVIANENIELVLLDWMMPERSGHDALIGIRARHDAEHVPVIVVTALDDGDIVSTALEAGANDYIPKPIDLRVLTARVKAQLDRRQAVLDLDAIRNDLERTVEERTQDLRSVNETLWAEISEREAAEARAQSLARHDPLTGLANRRHFLEDLDRRLSLVGEEAIAFSLLFVDLDRFKPINDVHGHAIGDQLLQVIATRLSNCLRDDSFAARLGGDEFAVLLEGPGGREGVAAAARRILHELSAPILVNGLKLTVGASIGISLCPEDGRSAADLLQRGDAAMLRAKEDRGAYKFFDSSIDEELKSKAALETELRTAIPSGDIVPYFQPVLRLDTGELAGFEVLARWPHRERGMISPTQFIPVAEEAGLVDAMFWALLAQACSKALEAPGNFMLAVNISPSQVRDQWFPEKVLRTLRETGFPAQRLEIEVTESAMIGDIQRAKLALMSLKNQGVKIALDDFGTGYSSLFLLRALPIDKLKIDRSFVSTMTADRENATIVGALVGLGKALGLEVTAEGVEDEATAEALRAMGCQLAQGYLFGAAIEFPHYGDMEVRATG</sequence>
<dbReference type="Gene3D" id="3.40.50.2300">
    <property type="match status" value="1"/>
</dbReference>
<dbReference type="PROSITE" id="PS50883">
    <property type="entry name" value="EAL"/>
    <property type="match status" value="1"/>
</dbReference>
<reference evidence="6" key="1">
    <citation type="submission" date="2019-12" db="EMBL/GenBank/DDBJ databases">
        <title>Complete genome of Terracaulis silvestris 0127_4.</title>
        <authorList>
            <person name="Vieira S."/>
            <person name="Riedel T."/>
            <person name="Sproer C."/>
            <person name="Pascual J."/>
            <person name="Boedeker C."/>
            <person name="Overmann J."/>
        </authorList>
    </citation>
    <scope>NUCLEOTIDE SEQUENCE [LARGE SCALE GENOMIC DNA]</scope>
    <source>
        <strain evidence="6">0127_4</strain>
    </source>
</reference>
<feature type="modified residue" description="4-aspartylphosphate" evidence="1">
    <location>
        <position position="67"/>
    </location>
</feature>
<dbReference type="InterPro" id="IPR000160">
    <property type="entry name" value="GGDEF_dom"/>
</dbReference>
<dbReference type="Gene3D" id="3.20.20.450">
    <property type="entry name" value="EAL domain"/>
    <property type="match status" value="1"/>
</dbReference>
<gene>
    <name evidence="5" type="primary">cph2_3</name>
    <name evidence="5" type="ORF">DSM104635_02706</name>
</gene>
<dbReference type="EMBL" id="CP047045">
    <property type="protein sequence ID" value="QGZ95853.1"/>
    <property type="molecule type" value="Genomic_DNA"/>
</dbReference>
<dbReference type="SMART" id="SM00052">
    <property type="entry name" value="EAL"/>
    <property type="match status" value="1"/>
</dbReference>
<dbReference type="Proteomes" id="UP000431269">
    <property type="component" value="Chromosome"/>
</dbReference>
<dbReference type="SMART" id="SM00448">
    <property type="entry name" value="REC"/>
    <property type="match status" value="1"/>
</dbReference>
<feature type="domain" description="EAL" evidence="3">
    <location>
        <begin position="357"/>
        <end position="607"/>
    </location>
</feature>
<name>A0A6I6MXD6_9CAUL</name>
<dbReference type="PROSITE" id="PS50887">
    <property type="entry name" value="GGDEF"/>
    <property type="match status" value="1"/>
</dbReference>
<dbReference type="SUPFAM" id="SSF52172">
    <property type="entry name" value="CheY-like"/>
    <property type="match status" value="1"/>
</dbReference>
<evidence type="ECO:0000259" key="4">
    <source>
        <dbReference type="PROSITE" id="PS50887"/>
    </source>
</evidence>
<keyword evidence="6" id="KW-1185">Reference proteome</keyword>
<dbReference type="Gene3D" id="3.30.70.270">
    <property type="match status" value="1"/>
</dbReference>
<dbReference type="KEGG" id="tsv:DSM104635_02706"/>
<dbReference type="InterPro" id="IPR001789">
    <property type="entry name" value="Sig_transdc_resp-reg_receiver"/>
</dbReference>
<dbReference type="PANTHER" id="PTHR44757:SF2">
    <property type="entry name" value="BIOFILM ARCHITECTURE MAINTENANCE PROTEIN MBAA"/>
    <property type="match status" value="1"/>
</dbReference>
<keyword evidence="1" id="KW-0597">Phosphoprotein</keyword>
<dbReference type="InterPro" id="IPR052155">
    <property type="entry name" value="Biofilm_reg_signaling"/>
</dbReference>
<evidence type="ECO:0000259" key="3">
    <source>
        <dbReference type="PROSITE" id="PS50883"/>
    </source>
</evidence>
<proteinExistence type="predicted"/>
<accession>A0A6I6MXD6</accession>
<dbReference type="Pfam" id="PF00563">
    <property type="entry name" value="EAL"/>
    <property type="match status" value="1"/>
</dbReference>
<dbReference type="CDD" id="cd01949">
    <property type="entry name" value="GGDEF"/>
    <property type="match status" value="1"/>
</dbReference>
<dbReference type="PANTHER" id="PTHR44757">
    <property type="entry name" value="DIGUANYLATE CYCLASE DGCP"/>
    <property type="match status" value="1"/>
</dbReference>
<evidence type="ECO:0000313" key="5">
    <source>
        <dbReference type="EMBL" id="QGZ95853.1"/>
    </source>
</evidence>
<dbReference type="InterPro" id="IPR029787">
    <property type="entry name" value="Nucleotide_cyclase"/>
</dbReference>
<protein>
    <submittedName>
        <fullName evidence="5">Bacteriophytochrome cph2</fullName>
    </submittedName>
</protein>
<dbReference type="InterPro" id="IPR043128">
    <property type="entry name" value="Rev_trsase/Diguanyl_cyclase"/>
</dbReference>
<dbReference type="GO" id="GO:0000160">
    <property type="term" value="P:phosphorelay signal transduction system"/>
    <property type="evidence" value="ECO:0007669"/>
    <property type="project" value="InterPro"/>
</dbReference>
<dbReference type="SUPFAM" id="SSF141868">
    <property type="entry name" value="EAL domain-like"/>
    <property type="match status" value="1"/>
</dbReference>
<feature type="domain" description="Response regulatory" evidence="2">
    <location>
        <begin position="18"/>
        <end position="134"/>
    </location>
</feature>
<dbReference type="Pfam" id="PF00990">
    <property type="entry name" value="GGDEF"/>
    <property type="match status" value="1"/>
</dbReference>
<dbReference type="PROSITE" id="PS50110">
    <property type="entry name" value="RESPONSE_REGULATORY"/>
    <property type="match status" value="1"/>
</dbReference>
<evidence type="ECO:0000259" key="2">
    <source>
        <dbReference type="PROSITE" id="PS50110"/>
    </source>
</evidence>
<organism evidence="5 6">
    <name type="scientific">Terricaulis silvestris</name>
    <dbReference type="NCBI Taxonomy" id="2686094"/>
    <lineage>
        <taxon>Bacteria</taxon>
        <taxon>Pseudomonadati</taxon>
        <taxon>Pseudomonadota</taxon>
        <taxon>Alphaproteobacteria</taxon>
        <taxon>Caulobacterales</taxon>
        <taxon>Caulobacteraceae</taxon>
        <taxon>Terricaulis</taxon>
    </lineage>
</organism>
<dbReference type="SUPFAM" id="SSF55073">
    <property type="entry name" value="Nucleotide cyclase"/>
    <property type="match status" value="1"/>
</dbReference>
<dbReference type="SMART" id="SM00267">
    <property type="entry name" value="GGDEF"/>
    <property type="match status" value="1"/>
</dbReference>